<gene>
    <name evidence="3" type="ORF">GCM10023186_13750</name>
</gene>
<evidence type="ECO:0000259" key="2">
    <source>
        <dbReference type="Pfam" id="PF20606"/>
    </source>
</evidence>
<dbReference type="Proteomes" id="UP001500454">
    <property type="component" value="Unassembled WGS sequence"/>
</dbReference>
<accession>A0ABP8IX54</accession>
<protein>
    <recommendedName>
        <fullName evidence="2">DUF6799 domain-containing protein</fullName>
    </recommendedName>
</protein>
<name>A0ABP8IX54_9BACT</name>
<reference evidence="4" key="1">
    <citation type="journal article" date="2019" name="Int. J. Syst. Evol. Microbiol.">
        <title>The Global Catalogue of Microorganisms (GCM) 10K type strain sequencing project: providing services to taxonomists for standard genome sequencing and annotation.</title>
        <authorList>
            <consortium name="The Broad Institute Genomics Platform"/>
            <consortium name="The Broad Institute Genome Sequencing Center for Infectious Disease"/>
            <person name="Wu L."/>
            <person name="Ma J."/>
        </authorList>
    </citation>
    <scope>NUCLEOTIDE SEQUENCE [LARGE SCALE GENOMIC DNA]</scope>
    <source>
        <strain evidence="4">JCM 17924</strain>
    </source>
</reference>
<proteinExistence type="predicted"/>
<dbReference type="Pfam" id="PF20606">
    <property type="entry name" value="DUF6799"/>
    <property type="match status" value="1"/>
</dbReference>
<sequence length="185" mass="19849">MRFRFLIAALLMLTSAVASAQTASTPTYSLKDGAFRQNGVTMRLRAGQASRLEGPMTLNDGSVINPSGILVKKDGTRQLLPEGRAVNMQGEVVGLRDDMQSAQAIEQRNQQAGGGGETRIVTPGSSGPAVSPKQAQQLRQLEQRFALLQQMSGKLNDRATQALSTAPNATQFDAQLRAIDTQLRP</sequence>
<feature type="domain" description="DUF6799" evidence="2">
    <location>
        <begin position="31"/>
        <end position="92"/>
    </location>
</feature>
<evidence type="ECO:0000313" key="4">
    <source>
        <dbReference type="Proteomes" id="UP001500454"/>
    </source>
</evidence>
<dbReference type="RefSeq" id="WP_345222551.1">
    <property type="nucleotide sequence ID" value="NZ_BAABHA010000002.1"/>
</dbReference>
<feature type="signal peptide" evidence="1">
    <location>
        <begin position="1"/>
        <end position="20"/>
    </location>
</feature>
<evidence type="ECO:0000256" key="1">
    <source>
        <dbReference type="SAM" id="SignalP"/>
    </source>
</evidence>
<comment type="caution">
    <text evidence="3">The sequence shown here is derived from an EMBL/GenBank/DDBJ whole genome shotgun (WGS) entry which is preliminary data.</text>
</comment>
<keyword evidence="4" id="KW-1185">Reference proteome</keyword>
<feature type="chain" id="PRO_5047204287" description="DUF6799 domain-containing protein" evidence="1">
    <location>
        <begin position="21"/>
        <end position="185"/>
    </location>
</feature>
<dbReference type="InterPro" id="IPR046478">
    <property type="entry name" value="DUF6799"/>
</dbReference>
<evidence type="ECO:0000313" key="3">
    <source>
        <dbReference type="EMBL" id="GAA4377956.1"/>
    </source>
</evidence>
<keyword evidence="1" id="KW-0732">Signal</keyword>
<dbReference type="EMBL" id="BAABHA010000002">
    <property type="protein sequence ID" value="GAA4377956.1"/>
    <property type="molecule type" value="Genomic_DNA"/>
</dbReference>
<organism evidence="3 4">
    <name type="scientific">Hymenobacter koreensis</name>
    <dbReference type="NCBI Taxonomy" id="1084523"/>
    <lineage>
        <taxon>Bacteria</taxon>
        <taxon>Pseudomonadati</taxon>
        <taxon>Bacteroidota</taxon>
        <taxon>Cytophagia</taxon>
        <taxon>Cytophagales</taxon>
        <taxon>Hymenobacteraceae</taxon>
        <taxon>Hymenobacter</taxon>
    </lineage>
</organism>